<reference evidence="1" key="1">
    <citation type="journal article" date="2014" name="Front. Microbiol.">
        <title>High frequency of phylogenetically diverse reductive dehalogenase-homologous genes in deep subseafloor sedimentary metagenomes.</title>
        <authorList>
            <person name="Kawai M."/>
            <person name="Futagami T."/>
            <person name="Toyoda A."/>
            <person name="Takaki Y."/>
            <person name="Nishi S."/>
            <person name="Hori S."/>
            <person name="Arai W."/>
            <person name="Tsubouchi T."/>
            <person name="Morono Y."/>
            <person name="Uchiyama I."/>
            <person name="Ito T."/>
            <person name="Fujiyama A."/>
            <person name="Inagaki F."/>
            <person name="Takami H."/>
        </authorList>
    </citation>
    <scope>NUCLEOTIDE SEQUENCE</scope>
    <source>
        <strain evidence="1">Expedition CK06-06</strain>
    </source>
</reference>
<feature type="non-terminal residue" evidence="1">
    <location>
        <position position="1"/>
    </location>
</feature>
<sequence>NDYLLNLSLDKKKIIQEVYDQLGNNSIISLSDIYKKYKSSYQQEPVKLKEDIFPIIYDLISNHFFEGEIRSKKAYLFKTKFYFCLDVLYKRIIISDKEINSERLFEEKAKLKEVKNDIYNMTLKLKNTIPQIKEEIESYLMIDEVDFAKERLKFVLRDSLMEADFLNKNIETSFNQELIYIN</sequence>
<organism evidence="1">
    <name type="scientific">marine sediment metagenome</name>
    <dbReference type="NCBI Taxonomy" id="412755"/>
    <lineage>
        <taxon>unclassified sequences</taxon>
        <taxon>metagenomes</taxon>
        <taxon>ecological metagenomes</taxon>
    </lineage>
</organism>
<protein>
    <submittedName>
        <fullName evidence="1">Uncharacterized protein</fullName>
    </submittedName>
</protein>
<evidence type="ECO:0000313" key="1">
    <source>
        <dbReference type="EMBL" id="GAF92236.1"/>
    </source>
</evidence>
<accession>X0TYM4</accession>
<dbReference type="EMBL" id="BARS01012986">
    <property type="protein sequence ID" value="GAF92236.1"/>
    <property type="molecule type" value="Genomic_DNA"/>
</dbReference>
<name>X0TYM4_9ZZZZ</name>
<gene>
    <name evidence="1" type="ORF">S01H1_22829</name>
</gene>
<proteinExistence type="predicted"/>
<comment type="caution">
    <text evidence="1">The sequence shown here is derived from an EMBL/GenBank/DDBJ whole genome shotgun (WGS) entry which is preliminary data.</text>
</comment>
<feature type="non-terminal residue" evidence="1">
    <location>
        <position position="182"/>
    </location>
</feature>
<dbReference type="AlphaFoldDB" id="X0TYM4"/>